<comment type="caution">
    <text evidence="1">The sequence shown here is derived from an EMBL/GenBank/DDBJ whole genome shotgun (WGS) entry which is preliminary data.</text>
</comment>
<evidence type="ECO:0000313" key="2">
    <source>
        <dbReference type="Proteomes" id="UP000323075"/>
    </source>
</evidence>
<dbReference type="AlphaFoldDB" id="A0A663A5K1"/>
<proteinExistence type="predicted"/>
<reference evidence="1 2" key="1">
    <citation type="submission" date="2019-07" db="EMBL/GenBank/DDBJ databases">
        <title>Genomic Encyclopedia of Archaeal and Bacterial Type Strains, Phase II (KMG-II): from individual species to whole genera.</title>
        <authorList>
            <person name="Goeker M."/>
        </authorList>
    </citation>
    <scope>NUCLEOTIDE SEQUENCE [LARGE SCALE GENOMIC DNA]</scope>
    <source>
        <strain evidence="1 2">DSM 3754</strain>
    </source>
</reference>
<evidence type="ECO:0000313" key="1">
    <source>
        <dbReference type="EMBL" id="TYO70971.1"/>
    </source>
</evidence>
<sequence length="103" mass="12041">MRFDLEDINIDSFFFTTHRPVFLEYHVVSSFCFVILREGDIVVSKIRRIISVKVNQFCSAIGGECWDSFFNYILGYEPAMKIVPDLVNPCSFIKFSERIYPIV</sequence>
<gene>
    <name evidence="1" type="ORF">APQ99_02450</name>
</gene>
<protein>
    <submittedName>
        <fullName evidence="1">Uncharacterized protein</fullName>
    </submittedName>
</protein>
<dbReference type="EMBL" id="VRYN01000027">
    <property type="protein sequence ID" value="TYO70971.1"/>
    <property type="molecule type" value="Genomic_DNA"/>
</dbReference>
<accession>A0A663A5K1</accession>
<name>A0A663A5K1_HALS9</name>
<organism evidence="1 2">
    <name type="scientific">Halobacterium salinarum (strain ATCC 33171 / DSM 3754 / JCM 8978 / NBRC 102687 / NCIMB 764 / 91-R6)</name>
    <dbReference type="NCBI Taxonomy" id="2597657"/>
    <lineage>
        <taxon>Archaea</taxon>
        <taxon>Methanobacteriati</taxon>
        <taxon>Methanobacteriota</taxon>
        <taxon>Stenosarchaea group</taxon>
        <taxon>Halobacteria</taxon>
        <taxon>Halobacteriales</taxon>
        <taxon>Halobacteriaceae</taxon>
        <taxon>Halobacterium</taxon>
    </lineage>
</organism>
<dbReference type="Proteomes" id="UP000323075">
    <property type="component" value="Unassembled WGS sequence"/>
</dbReference>